<evidence type="ECO:0000256" key="1">
    <source>
        <dbReference type="SAM" id="MobiDB-lite"/>
    </source>
</evidence>
<sequence>MAESIMGGLFGITPEGYQIQQNRQALSQSAELGQLDPFASARTSLIYGGRQLAGALGAEDPQLQRISQFQNLASQSDLTTPEGVASLGKQLLQRGDTPRGIALIQRSQQLAQEQAQTAQSVGLQRERERKALEETNVKRSRMQALMDSGAAKTMDEAAAIASNDQSFQVAMNLTKMTPEQQLDRDILLAAQKAHPNDPVAQKKFINEAVSGAKVRMLPATIQPKVDTLVSGVQSIEANVGDINRFTQALKDKEIKFGIGQNIWDTLSTVVGSSTESAKLKADLRATIEGMKNTILKENTGVQTDQDAIRAANELLTDFDKLDASVVERRLDNLSKKFNVALENRKRRTDQYYLENKMEPVYGTGGIRGGKSTPSSATGASPASRRDELLKRATPEQRKQLGLN</sequence>
<feature type="compositionally biased region" description="Basic and acidic residues" evidence="1">
    <location>
        <begin position="383"/>
        <end position="403"/>
    </location>
</feature>
<protein>
    <submittedName>
        <fullName evidence="2">Uncharacterized protein</fullName>
    </submittedName>
</protein>
<accession>A0A6J5SZU0</accession>
<name>A0A6J5SZU0_9CAUD</name>
<organism evidence="2">
    <name type="scientific">uncultured Caudovirales phage</name>
    <dbReference type="NCBI Taxonomy" id="2100421"/>
    <lineage>
        <taxon>Viruses</taxon>
        <taxon>Duplodnaviria</taxon>
        <taxon>Heunggongvirae</taxon>
        <taxon>Uroviricota</taxon>
        <taxon>Caudoviricetes</taxon>
        <taxon>Peduoviridae</taxon>
        <taxon>Maltschvirus</taxon>
        <taxon>Maltschvirus maltsch</taxon>
    </lineage>
</organism>
<dbReference type="EMBL" id="LR797493">
    <property type="protein sequence ID" value="CAB4220759.1"/>
    <property type="molecule type" value="Genomic_DNA"/>
</dbReference>
<feature type="region of interest" description="Disordered" evidence="1">
    <location>
        <begin position="362"/>
        <end position="403"/>
    </location>
</feature>
<proteinExistence type="predicted"/>
<feature type="compositionally biased region" description="Low complexity" evidence="1">
    <location>
        <begin position="369"/>
        <end position="382"/>
    </location>
</feature>
<reference evidence="2" key="1">
    <citation type="submission" date="2020-05" db="EMBL/GenBank/DDBJ databases">
        <authorList>
            <person name="Chiriac C."/>
            <person name="Salcher M."/>
            <person name="Ghai R."/>
            <person name="Kavagutti S V."/>
        </authorList>
    </citation>
    <scope>NUCLEOTIDE SEQUENCE</scope>
</reference>
<evidence type="ECO:0000313" key="2">
    <source>
        <dbReference type="EMBL" id="CAB4220759.1"/>
    </source>
</evidence>
<gene>
    <name evidence="2" type="ORF">UFOVP1626_28</name>
</gene>